<sequence>MPPAPGSLPTPGTSESWLPRNNHALAPSSALAGDDWSGLGANREIHPAALGGTPAEAGDQAGWTAPAGEREAASSSLSLGAGAPRPFSRSKVAPDAAFPDDSGPVSAGCPLPSSSGSSAGRAANFMKHERCTDGGINPNSHSHVRTGETLEAKWLELTSSFWPMYKRYSSSGQNNVTLCGSFSRGDTLLDYCSHLFKVNDVVLKLASPDIGSAGVESDLPRQVGQGTRALSTNSGKRRRVDDSGTFATLTENSTTMADSIVKQTSVGELATLSETLKNLRAADVHPRFIEAVERKLDRILFPAAEKDVPGSIGHGGSSVGFTADACGSEGGDGDGTRDDESESFL</sequence>
<dbReference type="Proteomes" id="UP000218209">
    <property type="component" value="Unassembled WGS sequence"/>
</dbReference>
<feature type="compositionally biased region" description="Low complexity" evidence="1">
    <location>
        <begin position="106"/>
        <end position="120"/>
    </location>
</feature>
<name>A0A1X6P1L1_PORUM</name>
<protein>
    <submittedName>
        <fullName evidence="2">Uncharacterized protein</fullName>
    </submittedName>
</protein>
<evidence type="ECO:0000313" key="2">
    <source>
        <dbReference type="EMBL" id="OSX74748.1"/>
    </source>
</evidence>
<keyword evidence="3" id="KW-1185">Reference proteome</keyword>
<proteinExistence type="predicted"/>
<accession>A0A1X6P1L1</accession>
<evidence type="ECO:0000313" key="3">
    <source>
        <dbReference type="Proteomes" id="UP000218209"/>
    </source>
</evidence>
<feature type="region of interest" description="Disordered" evidence="1">
    <location>
        <begin position="1"/>
        <end position="120"/>
    </location>
</feature>
<feature type="region of interest" description="Disordered" evidence="1">
    <location>
        <begin position="224"/>
        <end position="243"/>
    </location>
</feature>
<feature type="region of interest" description="Disordered" evidence="1">
    <location>
        <begin position="311"/>
        <end position="345"/>
    </location>
</feature>
<evidence type="ECO:0000256" key="1">
    <source>
        <dbReference type="SAM" id="MobiDB-lite"/>
    </source>
</evidence>
<dbReference type="AlphaFoldDB" id="A0A1X6P1L1"/>
<feature type="compositionally biased region" description="Low complexity" evidence="1">
    <location>
        <begin position="73"/>
        <end position="83"/>
    </location>
</feature>
<dbReference type="EMBL" id="KV918932">
    <property type="protein sequence ID" value="OSX74748.1"/>
    <property type="molecule type" value="Genomic_DNA"/>
</dbReference>
<reference evidence="2 3" key="1">
    <citation type="submission" date="2017-03" db="EMBL/GenBank/DDBJ databases">
        <title>WGS assembly of Porphyra umbilicalis.</title>
        <authorList>
            <person name="Brawley S.H."/>
            <person name="Blouin N.A."/>
            <person name="Ficko-Blean E."/>
            <person name="Wheeler G.L."/>
            <person name="Lohr M."/>
            <person name="Goodson H.V."/>
            <person name="Jenkins J.W."/>
            <person name="Blaby-Haas C.E."/>
            <person name="Helliwell K.E."/>
            <person name="Chan C."/>
            <person name="Marriage T."/>
            <person name="Bhattacharya D."/>
            <person name="Klein A.S."/>
            <person name="Badis Y."/>
            <person name="Brodie J."/>
            <person name="Cao Y."/>
            <person name="Collen J."/>
            <person name="Dittami S.M."/>
            <person name="Gachon C.M."/>
            <person name="Green B.R."/>
            <person name="Karpowicz S."/>
            <person name="Kim J.W."/>
            <person name="Kudahl U."/>
            <person name="Lin S."/>
            <person name="Michel G."/>
            <person name="Mittag M."/>
            <person name="Olson B.J."/>
            <person name="Pangilinan J."/>
            <person name="Peng Y."/>
            <person name="Qiu H."/>
            <person name="Shu S."/>
            <person name="Singer J.T."/>
            <person name="Smith A.G."/>
            <person name="Sprecher B.N."/>
            <person name="Wagner V."/>
            <person name="Wang W."/>
            <person name="Wang Z.-Y."/>
            <person name="Yan J."/>
            <person name="Yarish C."/>
            <person name="Zoeuner-Riek S."/>
            <person name="Zhuang Y."/>
            <person name="Zou Y."/>
            <person name="Lindquist E.A."/>
            <person name="Grimwood J."/>
            <person name="Barry K."/>
            <person name="Rokhsar D.S."/>
            <person name="Schmutz J."/>
            <person name="Stiller J.W."/>
            <person name="Grossman A.R."/>
            <person name="Prochnik S.E."/>
        </authorList>
    </citation>
    <scope>NUCLEOTIDE SEQUENCE [LARGE SCALE GENOMIC DNA]</scope>
    <source>
        <strain evidence="2">4086291</strain>
    </source>
</reference>
<gene>
    <name evidence="2" type="ORF">BU14_0269s0028</name>
</gene>
<feature type="compositionally biased region" description="Polar residues" evidence="1">
    <location>
        <begin position="224"/>
        <end position="234"/>
    </location>
</feature>
<organism evidence="2 3">
    <name type="scientific">Porphyra umbilicalis</name>
    <name type="common">Purple laver</name>
    <name type="synonym">Red alga</name>
    <dbReference type="NCBI Taxonomy" id="2786"/>
    <lineage>
        <taxon>Eukaryota</taxon>
        <taxon>Rhodophyta</taxon>
        <taxon>Bangiophyceae</taxon>
        <taxon>Bangiales</taxon>
        <taxon>Bangiaceae</taxon>
        <taxon>Porphyra</taxon>
    </lineage>
</organism>